<name>A0A8H3VBJ6_VENIN</name>
<dbReference type="PANTHER" id="PTHR42085:SF1">
    <property type="entry name" value="F-BOX DOMAIN-CONTAINING PROTEIN"/>
    <property type="match status" value="1"/>
</dbReference>
<protein>
    <submittedName>
        <fullName evidence="1">Uncharacterized protein</fullName>
    </submittedName>
</protein>
<comment type="caution">
    <text evidence="1">The sequence shown here is derived from an EMBL/GenBank/DDBJ whole genome shotgun (WGS) entry which is preliminary data.</text>
</comment>
<dbReference type="OrthoDB" id="288942at2759"/>
<dbReference type="PANTHER" id="PTHR42085">
    <property type="entry name" value="F-BOX DOMAIN-CONTAINING PROTEIN"/>
    <property type="match status" value="1"/>
</dbReference>
<evidence type="ECO:0000313" key="1">
    <source>
        <dbReference type="EMBL" id="KAE9984622.1"/>
    </source>
</evidence>
<dbReference type="InterPro" id="IPR038883">
    <property type="entry name" value="AN11006-like"/>
</dbReference>
<proteinExistence type="predicted"/>
<dbReference type="EMBL" id="WNWS01000048">
    <property type="protein sequence ID" value="KAE9984622.1"/>
    <property type="molecule type" value="Genomic_DNA"/>
</dbReference>
<gene>
    <name evidence="1" type="ORF">EG328_008456</name>
</gene>
<evidence type="ECO:0000313" key="2">
    <source>
        <dbReference type="Proteomes" id="UP000447873"/>
    </source>
</evidence>
<dbReference type="AlphaFoldDB" id="A0A8H3VBJ6"/>
<organism evidence="1 2">
    <name type="scientific">Venturia inaequalis</name>
    <name type="common">Apple scab fungus</name>
    <dbReference type="NCBI Taxonomy" id="5025"/>
    <lineage>
        <taxon>Eukaryota</taxon>
        <taxon>Fungi</taxon>
        <taxon>Dikarya</taxon>
        <taxon>Ascomycota</taxon>
        <taxon>Pezizomycotina</taxon>
        <taxon>Dothideomycetes</taxon>
        <taxon>Pleosporomycetidae</taxon>
        <taxon>Venturiales</taxon>
        <taxon>Venturiaceae</taxon>
        <taxon>Venturia</taxon>
    </lineage>
</organism>
<reference evidence="1 2" key="1">
    <citation type="submission" date="2018-12" db="EMBL/GenBank/DDBJ databases">
        <title>Venturia inaequalis Genome Resource.</title>
        <authorList>
            <person name="Lichtner F.J."/>
        </authorList>
    </citation>
    <scope>NUCLEOTIDE SEQUENCE [LARGE SCALE GENOMIC DNA]</scope>
    <source>
        <strain evidence="1 2">120213</strain>
    </source>
</reference>
<dbReference type="Proteomes" id="UP000447873">
    <property type="component" value="Unassembled WGS sequence"/>
</dbReference>
<accession>A0A8H3VBJ6</accession>
<sequence>MTDTTTTAKEQASAMEAQDMVIVEKDSTAAESGVDAQVQSPLFSKLPPELRNHVYELVMSPFQDMARCFDPASNEWRPEHQAAITIDLGLMATCKRVYQESESARTLALQNCDFYLRPSQPIAFVYIEKPAWHRVLPFYSVDNHLERMPDAQKAHIKSLLIQNVWVFDHSWPCESLYAFHNLQFAAIQPRHLTLIRAKRVSDISKLRDFVAIMLRGGVGPPAVSSKKRRLKGLPNSLETITILHDVPLSGTRPLPEKLQLWEPILRDGTQLKFCERHDGKPWKWLNSDGGRGFEDYATTKLVWKR</sequence>